<dbReference type="CDD" id="cd03358">
    <property type="entry name" value="LbH_WxcM_N_like"/>
    <property type="match status" value="1"/>
</dbReference>
<dbReference type="EMBL" id="JABERG010000015">
    <property type="protein sequence ID" value="NNH88095.1"/>
    <property type="molecule type" value="Genomic_DNA"/>
</dbReference>
<evidence type="ECO:0000256" key="2">
    <source>
        <dbReference type="ARBA" id="ARBA00022679"/>
    </source>
</evidence>
<evidence type="ECO:0000256" key="1">
    <source>
        <dbReference type="ARBA" id="ARBA00007274"/>
    </source>
</evidence>
<keyword evidence="2" id="KW-0808">Transferase</keyword>
<dbReference type="Pfam" id="PF14602">
    <property type="entry name" value="Hexapep_2"/>
    <property type="match status" value="1"/>
</dbReference>
<dbReference type="InterPro" id="IPR018357">
    <property type="entry name" value="Hexapep_transf_CS"/>
</dbReference>
<dbReference type="CDD" id="cd20292">
    <property type="entry name" value="cupin_QdtA-like"/>
    <property type="match status" value="1"/>
</dbReference>
<organism evidence="6 7">
    <name type="scientific">Acinetobacter terrae</name>
    <dbReference type="NCBI Taxonomy" id="2731247"/>
    <lineage>
        <taxon>Bacteria</taxon>
        <taxon>Pseudomonadati</taxon>
        <taxon>Pseudomonadota</taxon>
        <taxon>Gammaproteobacteria</taxon>
        <taxon>Moraxellales</taxon>
        <taxon>Moraxellaceae</taxon>
        <taxon>Acinetobacter</taxon>
        <taxon>Acinetobacter Taxon 24</taxon>
    </lineage>
</organism>
<feature type="domain" description="Sugar 3,4-ketoisomerase QdtA cupin" evidence="5">
    <location>
        <begin position="4"/>
        <end position="131"/>
    </location>
</feature>
<dbReference type="InterPro" id="IPR050179">
    <property type="entry name" value="Trans_hexapeptide_repeat"/>
</dbReference>
<dbReference type="SUPFAM" id="SSF51161">
    <property type="entry name" value="Trimeric LpxA-like enzymes"/>
    <property type="match status" value="1"/>
</dbReference>
<accession>A0ABX1V370</accession>
<protein>
    <recommendedName>
        <fullName evidence="5">Sugar 3,4-ketoisomerase QdtA cupin domain-containing protein</fullName>
    </recommendedName>
</protein>
<dbReference type="Pfam" id="PF00132">
    <property type="entry name" value="Hexapep"/>
    <property type="match status" value="1"/>
</dbReference>
<dbReference type="InterPro" id="IPR011004">
    <property type="entry name" value="Trimer_LpxA-like_sf"/>
</dbReference>
<keyword evidence="7" id="KW-1185">Reference proteome</keyword>
<evidence type="ECO:0000313" key="6">
    <source>
        <dbReference type="EMBL" id="NNH88095.1"/>
    </source>
</evidence>
<comment type="caution">
    <text evidence="6">The sequence shown here is derived from an EMBL/GenBank/DDBJ whole genome shotgun (WGS) entry which is preliminary data.</text>
</comment>
<dbReference type="Gene3D" id="2.160.10.10">
    <property type="entry name" value="Hexapeptide repeat proteins"/>
    <property type="match status" value="1"/>
</dbReference>
<dbReference type="InterPro" id="IPR014710">
    <property type="entry name" value="RmlC-like_jellyroll"/>
</dbReference>
<evidence type="ECO:0000313" key="7">
    <source>
        <dbReference type="Proteomes" id="UP000546536"/>
    </source>
</evidence>
<dbReference type="InterPro" id="IPR001451">
    <property type="entry name" value="Hexapep"/>
</dbReference>
<sequence>MSLIQWIELPNLGDQRGGLVVAETCKNIPFDLKRLYYIFDAKPEVPRGFHAHKELHQIAFCIKGKCKMLMDNGFVKEEVWIDQPNKGLQIPPMIWHEMHDFSEDCVLLVLASEHYDENDYIRDYQEFLKEVHKPFIHPLADVQSSQIGEDSHVWQYSVILAKAKIGKNCNICAHTLIENDVVLGNNVTVKSGVFIWDGITVQDNVFIGPNVTFTNDKHPRSKQYPEEFLRTIIEKGASIGANATILPGIKIGQKSMIGAGAVVTKDVPPKAIVIGNPAFIKGFIKE</sequence>
<keyword evidence="3" id="KW-0677">Repeat</keyword>
<dbReference type="InterPro" id="IPR011051">
    <property type="entry name" value="RmlC_Cupin_sf"/>
</dbReference>
<dbReference type="PANTHER" id="PTHR43300">
    <property type="entry name" value="ACETYLTRANSFERASE"/>
    <property type="match status" value="1"/>
</dbReference>
<dbReference type="Gene3D" id="2.60.120.10">
    <property type="entry name" value="Jelly Rolls"/>
    <property type="match status" value="1"/>
</dbReference>
<comment type="similarity">
    <text evidence="1">Belongs to the transferase hexapeptide repeat family.</text>
</comment>
<dbReference type="PANTHER" id="PTHR43300:SF4">
    <property type="entry name" value="ACYL-[ACYL-CARRIER-PROTEIN]--UDP-N-ACETYLGLUCOSAMINE O-ACYLTRANSFERASE"/>
    <property type="match status" value="1"/>
</dbReference>
<dbReference type="PROSITE" id="PS00101">
    <property type="entry name" value="HEXAPEP_TRANSFERASES"/>
    <property type="match status" value="1"/>
</dbReference>
<evidence type="ECO:0000256" key="3">
    <source>
        <dbReference type="ARBA" id="ARBA00022737"/>
    </source>
</evidence>
<evidence type="ECO:0000256" key="4">
    <source>
        <dbReference type="ARBA" id="ARBA00023315"/>
    </source>
</evidence>
<dbReference type="InterPro" id="IPR008894">
    <property type="entry name" value="QdtA_cupin_dom"/>
</dbReference>
<keyword evidence="4" id="KW-0012">Acyltransferase</keyword>
<dbReference type="Proteomes" id="UP000546536">
    <property type="component" value="Unassembled WGS sequence"/>
</dbReference>
<gene>
    <name evidence="6" type="ORF">HLH13_10360</name>
</gene>
<evidence type="ECO:0000259" key="5">
    <source>
        <dbReference type="Pfam" id="PF05523"/>
    </source>
</evidence>
<proteinExistence type="inferred from homology"/>
<name>A0ABX1V370_9GAMM</name>
<dbReference type="SUPFAM" id="SSF51182">
    <property type="entry name" value="RmlC-like cupins"/>
    <property type="match status" value="1"/>
</dbReference>
<dbReference type="RefSeq" id="WP_171544631.1">
    <property type="nucleotide sequence ID" value="NZ_JABERG010000015.1"/>
</dbReference>
<dbReference type="Pfam" id="PF05523">
    <property type="entry name" value="FdtA"/>
    <property type="match status" value="1"/>
</dbReference>
<reference evidence="6 7" key="1">
    <citation type="submission" date="2020-04" db="EMBL/GenBank/DDBJ databases">
        <title>Acinetobacter Taxon 24.</title>
        <authorList>
            <person name="Nemec A."/>
            <person name="Radolfova-Krizova L."/>
            <person name="Higgins P.G."/>
            <person name="Spanelova P."/>
        </authorList>
    </citation>
    <scope>NUCLEOTIDE SEQUENCE [LARGE SCALE GENOMIC DNA]</scope>
    <source>
        <strain evidence="6 7">ANC 4279</strain>
    </source>
</reference>